<name>A0A9P6E1Y3_9AGAM</name>
<comment type="caution">
    <text evidence="2">The sequence shown here is derived from an EMBL/GenBank/DDBJ whole genome shotgun (WGS) entry which is preliminary data.</text>
</comment>
<evidence type="ECO:0000313" key="2">
    <source>
        <dbReference type="EMBL" id="KAF9519310.1"/>
    </source>
</evidence>
<sequence>MPEDQQAEVPNPDPKNGDVCIPEKELDTLTLPQSLRDFSSSVNQVLTIGREGDSSNESSSESVEIGRDRTIKYPSSHGSLDLSVAEDGSFTDQDNITENSTRSPLDIDGGFATELAFAFSIPSTLEYEFPSSPIHYSTSSSPASLFTSVRQARGINPINHTTPAQSIRASIIEALSMISVPERLSGSAIMFDRKSPKSAKSISSEKSSRFRFSRSSLSLDRRRRKSAASVVTRSSSKASLPSPDARDVAVLFSGSQESIQIGMPSAPPTSFSGAPPTFLGPYIPHSPIFLPATLVGALPNSLEPSVFEPIFASTPRRNRHATRVLPSPSRRHSSAVKSSLIFDQSLFLLPPASPSSDGLSHGGGLESASASMSSLGLVIPNRSDSSLPGREKTSPRIPKTPNNMERSPPRVLVQSTPSPSPEKSQRSVHASLSMKSLELKAAVDSLVAAQLSPPHSDDKQTDISTRSARNVEKGDTLDEGSDERTRVSSPTVSVADCDWSSASMDITLAHPTANLEIDEIDGLPNSKGISTLKSGHS</sequence>
<dbReference type="AlphaFoldDB" id="A0A9P6E1Y3"/>
<keyword evidence="3" id="KW-1185">Reference proteome</keyword>
<evidence type="ECO:0000256" key="1">
    <source>
        <dbReference type="SAM" id="MobiDB-lite"/>
    </source>
</evidence>
<feature type="region of interest" description="Disordered" evidence="1">
    <location>
        <begin position="450"/>
        <end position="489"/>
    </location>
</feature>
<organism evidence="2 3">
    <name type="scientific">Hydnum rufescens UP504</name>
    <dbReference type="NCBI Taxonomy" id="1448309"/>
    <lineage>
        <taxon>Eukaryota</taxon>
        <taxon>Fungi</taxon>
        <taxon>Dikarya</taxon>
        <taxon>Basidiomycota</taxon>
        <taxon>Agaricomycotina</taxon>
        <taxon>Agaricomycetes</taxon>
        <taxon>Cantharellales</taxon>
        <taxon>Hydnaceae</taxon>
        <taxon>Hydnum</taxon>
    </lineage>
</organism>
<protein>
    <submittedName>
        <fullName evidence="2">Uncharacterized protein</fullName>
    </submittedName>
</protein>
<feature type="region of interest" description="Disordered" evidence="1">
    <location>
        <begin position="223"/>
        <end position="242"/>
    </location>
</feature>
<accession>A0A9P6E1Y3</accession>
<feature type="region of interest" description="Disordered" evidence="1">
    <location>
        <begin position="378"/>
        <end position="431"/>
    </location>
</feature>
<dbReference type="OrthoDB" id="10691381at2759"/>
<evidence type="ECO:0000313" key="3">
    <source>
        <dbReference type="Proteomes" id="UP000886523"/>
    </source>
</evidence>
<feature type="region of interest" description="Disordered" evidence="1">
    <location>
        <begin position="1"/>
        <end position="21"/>
    </location>
</feature>
<feature type="region of interest" description="Disordered" evidence="1">
    <location>
        <begin position="46"/>
        <end position="72"/>
    </location>
</feature>
<proteinExistence type="predicted"/>
<gene>
    <name evidence="2" type="ORF">BS47DRAFT_23234</name>
</gene>
<reference evidence="2" key="1">
    <citation type="journal article" date="2020" name="Nat. Commun.">
        <title>Large-scale genome sequencing of mycorrhizal fungi provides insights into the early evolution of symbiotic traits.</title>
        <authorList>
            <person name="Miyauchi S."/>
            <person name="Kiss E."/>
            <person name="Kuo A."/>
            <person name="Drula E."/>
            <person name="Kohler A."/>
            <person name="Sanchez-Garcia M."/>
            <person name="Morin E."/>
            <person name="Andreopoulos B."/>
            <person name="Barry K.W."/>
            <person name="Bonito G."/>
            <person name="Buee M."/>
            <person name="Carver A."/>
            <person name="Chen C."/>
            <person name="Cichocki N."/>
            <person name="Clum A."/>
            <person name="Culley D."/>
            <person name="Crous P.W."/>
            <person name="Fauchery L."/>
            <person name="Girlanda M."/>
            <person name="Hayes R.D."/>
            <person name="Keri Z."/>
            <person name="LaButti K."/>
            <person name="Lipzen A."/>
            <person name="Lombard V."/>
            <person name="Magnuson J."/>
            <person name="Maillard F."/>
            <person name="Murat C."/>
            <person name="Nolan M."/>
            <person name="Ohm R.A."/>
            <person name="Pangilinan J."/>
            <person name="Pereira M.F."/>
            <person name="Perotto S."/>
            <person name="Peter M."/>
            <person name="Pfister S."/>
            <person name="Riley R."/>
            <person name="Sitrit Y."/>
            <person name="Stielow J.B."/>
            <person name="Szollosi G."/>
            <person name="Zifcakova L."/>
            <person name="Stursova M."/>
            <person name="Spatafora J.W."/>
            <person name="Tedersoo L."/>
            <person name="Vaario L.M."/>
            <person name="Yamada A."/>
            <person name="Yan M."/>
            <person name="Wang P."/>
            <person name="Xu J."/>
            <person name="Bruns T."/>
            <person name="Baldrian P."/>
            <person name="Vilgalys R."/>
            <person name="Dunand C."/>
            <person name="Henrissat B."/>
            <person name="Grigoriev I.V."/>
            <person name="Hibbett D."/>
            <person name="Nagy L.G."/>
            <person name="Martin F.M."/>
        </authorList>
    </citation>
    <scope>NUCLEOTIDE SEQUENCE</scope>
    <source>
        <strain evidence="2">UP504</strain>
    </source>
</reference>
<dbReference type="Proteomes" id="UP000886523">
    <property type="component" value="Unassembled WGS sequence"/>
</dbReference>
<dbReference type="EMBL" id="MU128918">
    <property type="protein sequence ID" value="KAF9519310.1"/>
    <property type="molecule type" value="Genomic_DNA"/>
</dbReference>
<feature type="compositionally biased region" description="Basic and acidic residues" evidence="1">
    <location>
        <begin position="469"/>
        <end position="486"/>
    </location>
</feature>